<dbReference type="AlphaFoldDB" id="A0A239JRC4"/>
<proteinExistence type="predicted"/>
<dbReference type="RefSeq" id="WP_089327144.1">
    <property type="nucleotide sequence ID" value="NZ_FZOR01000015.1"/>
</dbReference>
<keyword evidence="2" id="KW-1185">Reference proteome</keyword>
<sequence>MDATTAQLLDYYTEHLGELVADGRISATESATALFHAESIAIGADPFGVIVAEAEQITRDA</sequence>
<gene>
    <name evidence="1" type="ORF">SAMN05443665_1015142</name>
</gene>
<dbReference type="Proteomes" id="UP000198318">
    <property type="component" value="Unassembled WGS sequence"/>
</dbReference>
<accession>A0A239JRC4</accession>
<organism evidence="1 2">
    <name type="scientific">Actinomadura meyerae</name>
    <dbReference type="NCBI Taxonomy" id="240840"/>
    <lineage>
        <taxon>Bacteria</taxon>
        <taxon>Bacillati</taxon>
        <taxon>Actinomycetota</taxon>
        <taxon>Actinomycetes</taxon>
        <taxon>Streptosporangiales</taxon>
        <taxon>Thermomonosporaceae</taxon>
        <taxon>Actinomadura</taxon>
    </lineage>
</organism>
<evidence type="ECO:0000313" key="1">
    <source>
        <dbReference type="EMBL" id="SNT08387.1"/>
    </source>
</evidence>
<evidence type="ECO:0000313" key="2">
    <source>
        <dbReference type="Proteomes" id="UP000198318"/>
    </source>
</evidence>
<protein>
    <submittedName>
        <fullName evidence="1">Uncharacterized protein</fullName>
    </submittedName>
</protein>
<reference evidence="1 2" key="1">
    <citation type="submission" date="2017-06" db="EMBL/GenBank/DDBJ databases">
        <authorList>
            <person name="Kim H.J."/>
            <person name="Triplett B.A."/>
        </authorList>
    </citation>
    <scope>NUCLEOTIDE SEQUENCE [LARGE SCALE GENOMIC DNA]</scope>
    <source>
        <strain evidence="1 2">DSM 44715</strain>
    </source>
</reference>
<dbReference type="EMBL" id="FZOR01000015">
    <property type="protein sequence ID" value="SNT08387.1"/>
    <property type="molecule type" value="Genomic_DNA"/>
</dbReference>
<name>A0A239JRC4_9ACTN</name>